<dbReference type="AlphaFoldDB" id="A0A0A9B2Q6"/>
<reference evidence="1" key="1">
    <citation type="submission" date="2014-09" db="EMBL/GenBank/DDBJ databases">
        <authorList>
            <person name="Magalhaes I.L.F."/>
            <person name="Oliveira U."/>
            <person name="Santos F.R."/>
            <person name="Vidigal T.H.D.A."/>
            <person name="Brescovit A.D."/>
            <person name="Santos A.J."/>
        </authorList>
    </citation>
    <scope>NUCLEOTIDE SEQUENCE</scope>
    <source>
        <tissue evidence="1">Shoot tissue taken approximately 20 cm above the soil surface</tissue>
    </source>
</reference>
<dbReference type="EMBL" id="GBRH01241457">
    <property type="protein sequence ID" value="JAD56438.1"/>
    <property type="molecule type" value="Transcribed_RNA"/>
</dbReference>
<organism evidence="1">
    <name type="scientific">Arundo donax</name>
    <name type="common">Giant reed</name>
    <name type="synonym">Donax arundinaceus</name>
    <dbReference type="NCBI Taxonomy" id="35708"/>
    <lineage>
        <taxon>Eukaryota</taxon>
        <taxon>Viridiplantae</taxon>
        <taxon>Streptophyta</taxon>
        <taxon>Embryophyta</taxon>
        <taxon>Tracheophyta</taxon>
        <taxon>Spermatophyta</taxon>
        <taxon>Magnoliopsida</taxon>
        <taxon>Liliopsida</taxon>
        <taxon>Poales</taxon>
        <taxon>Poaceae</taxon>
        <taxon>PACMAD clade</taxon>
        <taxon>Arundinoideae</taxon>
        <taxon>Arundineae</taxon>
        <taxon>Arundo</taxon>
    </lineage>
</organism>
<accession>A0A0A9B2Q6</accession>
<proteinExistence type="predicted"/>
<name>A0A0A9B2Q6_ARUDO</name>
<sequence length="32" mass="3750">MSKCIKFRISKSKIYVPTQISLCFSQTEYCLC</sequence>
<protein>
    <submittedName>
        <fullName evidence="1">Uncharacterized protein</fullName>
    </submittedName>
</protein>
<evidence type="ECO:0000313" key="1">
    <source>
        <dbReference type="EMBL" id="JAD56438.1"/>
    </source>
</evidence>
<reference evidence="1" key="2">
    <citation type="journal article" date="2015" name="Data Brief">
        <title>Shoot transcriptome of the giant reed, Arundo donax.</title>
        <authorList>
            <person name="Barrero R.A."/>
            <person name="Guerrero F.D."/>
            <person name="Moolhuijzen P."/>
            <person name="Goolsby J.A."/>
            <person name="Tidwell J."/>
            <person name="Bellgard S.E."/>
            <person name="Bellgard M.I."/>
        </authorList>
    </citation>
    <scope>NUCLEOTIDE SEQUENCE</scope>
    <source>
        <tissue evidence="1">Shoot tissue taken approximately 20 cm above the soil surface</tissue>
    </source>
</reference>